<dbReference type="SUPFAM" id="SSF52540">
    <property type="entry name" value="P-loop containing nucleoside triphosphate hydrolases"/>
    <property type="match status" value="2"/>
</dbReference>
<accession>A0A5C4MQ42</accession>
<keyword evidence="8" id="KW-1185">Reference proteome</keyword>
<feature type="compositionally biased region" description="Pro residues" evidence="5">
    <location>
        <begin position="845"/>
        <end position="857"/>
    </location>
</feature>
<feature type="compositionally biased region" description="Basic and acidic residues" evidence="5">
    <location>
        <begin position="985"/>
        <end position="1025"/>
    </location>
</feature>
<dbReference type="SMART" id="SM00490">
    <property type="entry name" value="HELICc"/>
    <property type="match status" value="1"/>
</dbReference>
<sequence>MTPSRVTAVLGPTNTGKTHYAIERMLAHRTGIIGLPLRLLAREVYDRVVKLRGPSVVALVTGEERIVPDRAAYWVCTVEAMPEGMGADFVAVDEIQLCADPERGHIFTDRLLNTRGLHETLFLGSLTMRNAIAALVPGVQFMTRERFSTLTYTGPKKISRMPERAAIVGFSVENVYAIAEFIRRTRGGAAVVMGALSPRTRNAQVELYQNGDVDFLVATDAIGMGLNLDITHVAFSGLLKFDGHRMRELAPDELAQIAGRAGRHTQNGTFGVTGEAPDLDPEVVEQIENHQFRPVTRLMWRNSRLQFGSVKRLIQTLEERTDNPWLGRVRESDDLGALRALFADAEVMARANDGPGVRLLWDVCRIPDFRGISKGEHAQLLGQIFNFLHEKGRVPSEWLGEAVRRIDRTDGDIDTLSKRLAYIRTWTYVAQRKSWVDDEGYWREETRRVEDRLSDALHQALTERFVDRRTSTLARRLRQREVLVAEVDDKGAVTVEGHSVGRLEGFRFRAERADNPDEARTLRQAAAQALAPQFHLRADRFYNAPDTEIDFTEQGGLMWGEHAVGRLAKGTDPLRPEVVAFVDEEAGPEVMQKVQRRLQHFMDRRIAAAMEPLLNLQRDETLTGLAKGFAYRLVENLGIIPRGDIAEEVKQLDPEARTALRKHGVRLGQFTIFLPALLKPAPTRLRLVLWSLSRGLDEFPSAPPPGHVTVPAQEGAPQGFWAMAGYRAAGERAVRIDMLERLADMLRDKDSRKGFEAAPEMLSITGLSLDAFAKLMEGLGYRAEKAERPKLRAPKAAAPATPSETPDAPPVEEPPTTPDETPAPAEDPSPTPDIQPGEPAEVPQPDLPDPAETPPATPSEVPVEEPAEAPDLPPTELPGDTPSDVPDITPTEMPGDMPMEMPMESPIEMPGSPYAAAQPVEMESFFTFTWAGRAQRRGQQERGARPEGRNPRREQQPRGERPQGDRRPRAANAAEPAQPTPTEPVNREARPEREVRSDRPRFDKGKPRGDRPDRGPRSDRPDRGSRAQNFESHPPREENKSRARIDPDNPFAAALAGFKPK</sequence>
<organism evidence="7 8">
    <name type="scientific">Rubellimicrobium rubrum</name>
    <dbReference type="NCBI Taxonomy" id="2585369"/>
    <lineage>
        <taxon>Bacteria</taxon>
        <taxon>Pseudomonadati</taxon>
        <taxon>Pseudomonadota</taxon>
        <taxon>Alphaproteobacteria</taxon>
        <taxon>Rhodobacterales</taxon>
        <taxon>Roseobacteraceae</taxon>
        <taxon>Rubellimicrobium</taxon>
    </lineage>
</organism>
<dbReference type="PANTHER" id="PTHR12131">
    <property type="entry name" value="ATP-DEPENDENT RNA AND DNA HELICASE"/>
    <property type="match status" value="1"/>
</dbReference>
<feature type="compositionally biased region" description="Pro residues" evidence="5">
    <location>
        <begin position="807"/>
        <end position="817"/>
    </location>
</feature>
<dbReference type="GO" id="GO:0016787">
    <property type="term" value="F:hydrolase activity"/>
    <property type="evidence" value="ECO:0007669"/>
    <property type="project" value="UniProtKB-KW"/>
</dbReference>
<dbReference type="GO" id="GO:0004386">
    <property type="term" value="F:helicase activity"/>
    <property type="evidence" value="ECO:0007669"/>
    <property type="project" value="UniProtKB-KW"/>
</dbReference>
<evidence type="ECO:0000256" key="3">
    <source>
        <dbReference type="ARBA" id="ARBA00022806"/>
    </source>
</evidence>
<dbReference type="Pfam" id="PF22527">
    <property type="entry name" value="DEXQc_Suv3"/>
    <property type="match status" value="1"/>
</dbReference>
<evidence type="ECO:0000256" key="1">
    <source>
        <dbReference type="ARBA" id="ARBA00022741"/>
    </source>
</evidence>
<feature type="domain" description="Helicase C-terminal" evidence="6">
    <location>
        <begin position="153"/>
        <end position="318"/>
    </location>
</feature>
<keyword evidence="4" id="KW-0067">ATP-binding</keyword>
<dbReference type="AlphaFoldDB" id="A0A5C4MQ42"/>
<keyword evidence="2" id="KW-0378">Hydrolase</keyword>
<feature type="region of interest" description="Disordered" evidence="5">
    <location>
        <begin position="931"/>
        <end position="1061"/>
    </location>
</feature>
<evidence type="ECO:0000256" key="4">
    <source>
        <dbReference type="ARBA" id="ARBA00022840"/>
    </source>
</evidence>
<evidence type="ECO:0000259" key="6">
    <source>
        <dbReference type="PROSITE" id="PS51194"/>
    </source>
</evidence>
<keyword evidence="3" id="KW-0347">Helicase</keyword>
<feature type="region of interest" description="Disordered" evidence="5">
    <location>
        <begin position="786"/>
        <end position="918"/>
    </location>
</feature>
<name>A0A5C4MQ42_9RHOB</name>
<feature type="compositionally biased region" description="Low complexity" evidence="5">
    <location>
        <begin position="892"/>
        <end position="913"/>
    </location>
</feature>
<keyword evidence="1" id="KW-0547">Nucleotide-binding</keyword>
<dbReference type="GO" id="GO:0005524">
    <property type="term" value="F:ATP binding"/>
    <property type="evidence" value="ECO:0007669"/>
    <property type="project" value="UniProtKB-KW"/>
</dbReference>
<evidence type="ECO:0000313" key="7">
    <source>
        <dbReference type="EMBL" id="TNC48020.1"/>
    </source>
</evidence>
<dbReference type="OrthoDB" id="9807155at2"/>
<dbReference type="EMBL" id="VDFU01000020">
    <property type="protein sequence ID" value="TNC48020.1"/>
    <property type="molecule type" value="Genomic_DNA"/>
</dbReference>
<gene>
    <name evidence="7" type="ORF">FHG66_15375</name>
</gene>
<dbReference type="PROSITE" id="PS51194">
    <property type="entry name" value="HELICASE_CTER"/>
    <property type="match status" value="1"/>
</dbReference>
<proteinExistence type="predicted"/>
<dbReference type="Proteomes" id="UP000305887">
    <property type="component" value="Unassembled WGS sequence"/>
</dbReference>
<feature type="compositionally biased region" description="Low complexity" evidence="5">
    <location>
        <begin position="794"/>
        <end position="806"/>
    </location>
</feature>
<feature type="compositionally biased region" description="Basic and acidic residues" evidence="5">
    <location>
        <begin position="1033"/>
        <end position="1047"/>
    </location>
</feature>
<dbReference type="InterPro" id="IPR055206">
    <property type="entry name" value="DEXQc_SUV3"/>
</dbReference>
<dbReference type="RefSeq" id="WP_139077947.1">
    <property type="nucleotide sequence ID" value="NZ_VDFU01000020.1"/>
</dbReference>
<dbReference type="Pfam" id="PF00271">
    <property type="entry name" value="Helicase_C"/>
    <property type="match status" value="1"/>
</dbReference>
<dbReference type="InterPro" id="IPR001650">
    <property type="entry name" value="Helicase_C-like"/>
</dbReference>
<comment type="caution">
    <text evidence="7">The sequence shown here is derived from an EMBL/GenBank/DDBJ whole genome shotgun (WGS) entry which is preliminary data.</text>
</comment>
<dbReference type="InterPro" id="IPR050699">
    <property type="entry name" value="RNA-DNA_Helicase"/>
</dbReference>
<evidence type="ECO:0000256" key="5">
    <source>
        <dbReference type="SAM" id="MobiDB-lite"/>
    </source>
</evidence>
<protein>
    <submittedName>
        <fullName evidence="7">Disulfide oxidoreductase</fullName>
    </submittedName>
</protein>
<reference evidence="7 8" key="1">
    <citation type="submission" date="2019-06" db="EMBL/GenBank/DDBJ databases">
        <title>YIM 131921 draft genome.</title>
        <authorList>
            <person name="Jiang L."/>
        </authorList>
    </citation>
    <scope>NUCLEOTIDE SEQUENCE [LARGE SCALE GENOMIC DNA]</scope>
    <source>
        <strain evidence="7 8">YIM 131921</strain>
    </source>
</reference>
<dbReference type="Gene3D" id="3.40.50.300">
    <property type="entry name" value="P-loop containing nucleotide triphosphate hydrolases"/>
    <property type="match status" value="2"/>
</dbReference>
<evidence type="ECO:0000256" key="2">
    <source>
        <dbReference type="ARBA" id="ARBA00022801"/>
    </source>
</evidence>
<feature type="compositionally biased region" description="Basic and acidic residues" evidence="5">
    <location>
        <begin position="938"/>
        <end position="968"/>
    </location>
</feature>
<evidence type="ECO:0000313" key="8">
    <source>
        <dbReference type="Proteomes" id="UP000305887"/>
    </source>
</evidence>
<dbReference type="InterPro" id="IPR027417">
    <property type="entry name" value="P-loop_NTPase"/>
</dbReference>
<dbReference type="PANTHER" id="PTHR12131:SF1">
    <property type="entry name" value="ATP-DEPENDENT RNA HELICASE SUPV3L1, MITOCHONDRIAL-RELATED"/>
    <property type="match status" value="1"/>
</dbReference>